<accession>A0A5D5ALS3</accession>
<gene>
    <name evidence="3" type="ORF">FYC77_06830</name>
</gene>
<dbReference type="AlphaFoldDB" id="A0A5D5ALS3"/>
<feature type="region of interest" description="Disordered" evidence="1">
    <location>
        <begin position="435"/>
        <end position="465"/>
    </location>
</feature>
<evidence type="ECO:0000256" key="2">
    <source>
        <dbReference type="SAM" id="Phobius"/>
    </source>
</evidence>
<dbReference type="InterPro" id="IPR055710">
    <property type="entry name" value="DUF7286"/>
</dbReference>
<keyword evidence="2" id="KW-0472">Membrane</keyword>
<feature type="region of interest" description="Disordered" evidence="1">
    <location>
        <begin position="1157"/>
        <end position="1177"/>
    </location>
</feature>
<sequence>MKRTSESRPSTVSITLDERARIPFAIIGVLLLVTSVMSVAVLQSRVSPEPTVDASLAMDRSSATAQTVVRNAAANAAEQSAQGPLMHPNESHSWGQAIAATDSHNPPEWIDEMPGEYQDGRSDVDPDHAFERYLKLRIYNEVERDLDHLDGEFRGDTTTNVSVPPLEDNRSSAVDAIDRVKLDPGIDSGNDLEPGQLEVTIEGVEITVERDGQRVAHRVEDVSVVVGTNVFVLHQKTREYEHQLNMGVVEGGLGDPTSLNGFGQHIAARLYPLTWARGLAQWGGAPISEVMANRHVELMANDATFDIQESTFGTTDPNREAVMRNAWGCLAAQDAEELYEGHTGDEPAVADAEDFCAGLEYLYGDQNANLDDPIDSRDVMESTANAAGEQTRVDSEQTIDVNLFADLAYAQTLVEMGVHDAIDDVHSVETRADLETATDRRNLPSSSKPDSLTDSSNWTKSNNDLSTDANVTVTFEEGDPDTAEEETTYATAIVTVRQDHVRELTWSYDGPENAGPTTSATRRSTSVYETEIEVLAHHAERDAIDYRGIDGGYNETVDEEWPNSLPEEFFEDDGGWQTDLAENVTLDNYAAFPNESTERLLSVNRSGNVEAQLERQVVEADQIRSEEALRTRLEVEDGDEEILETDPPNELIAVAIALDIYYIRTQLRKDADTVTFENGELLTGDPFGELNDEVDEQLVYHRVPDRYPTAADKARVEARQNYIDNVKGQIETTSEANQQVQNELDDRLGDELDAGDDVLEGLTEFSRGVAGGEAEYEPATIDSPYSDEIEYTPTGSPTYLSLEQVEAEEVPATGNATHTPMAARNNNWFAIPYNEVNIGVLDRVLGWLLDSSTDDVLTLRMAGELLEAARLADVLLEEEDEKLIDDEAVYDDLEKAVNSEIEQLDTRTVEELDGLENGLNLDNARIEELVGEGIDDIGDGTPGQQAAMLGGGEGVGHVEQHVREEIDVDNHGKNPYESDEIFKQHAGASVSYALTEAVNQTVVDDFDSFNVDYLNESVRDELEERTEEIVAQRMNETIDEHDLEHDWLRNNETGIMDEDGEFNLSPNRVPAGLPIVPLPSGWVATTNVWDVKVRGEYARFELESNTGTPSNIQGENYVREDGSVVFEGEPVGSTRSISFESRSVVIVLVPPQRLGVGDRTGDWAEESEGWPEAGTSS</sequence>
<comment type="caution">
    <text evidence="3">The sequence shown here is derived from an EMBL/GenBank/DDBJ whole genome shotgun (WGS) entry which is preliminary data.</text>
</comment>
<protein>
    <submittedName>
        <fullName evidence="3">Uncharacterized protein</fullName>
    </submittedName>
</protein>
<reference evidence="3 4" key="1">
    <citation type="submission" date="2019-08" db="EMBL/GenBank/DDBJ databases">
        <title>Archaea genome.</title>
        <authorList>
            <person name="Kajale S."/>
            <person name="Shouche Y."/>
            <person name="Deshpande N."/>
            <person name="Sharma A."/>
        </authorList>
    </citation>
    <scope>NUCLEOTIDE SEQUENCE [LARGE SCALE GENOMIC DNA]</scope>
    <source>
        <strain evidence="3 4">ESP3B_9</strain>
    </source>
</reference>
<organism evidence="3 4">
    <name type="scientific">Natrialba swarupiae</name>
    <dbReference type="NCBI Taxonomy" id="2448032"/>
    <lineage>
        <taxon>Archaea</taxon>
        <taxon>Methanobacteriati</taxon>
        <taxon>Methanobacteriota</taxon>
        <taxon>Stenosarchaea group</taxon>
        <taxon>Halobacteria</taxon>
        <taxon>Halobacteriales</taxon>
        <taxon>Natrialbaceae</taxon>
        <taxon>Natrialba</taxon>
    </lineage>
</organism>
<keyword evidence="2" id="KW-0812">Transmembrane</keyword>
<dbReference type="RefSeq" id="WP_149080756.1">
    <property type="nucleotide sequence ID" value="NZ_VTAW01000006.1"/>
</dbReference>
<keyword evidence="4" id="KW-1185">Reference proteome</keyword>
<keyword evidence="2" id="KW-1133">Transmembrane helix</keyword>
<proteinExistence type="predicted"/>
<name>A0A5D5ALS3_9EURY</name>
<evidence type="ECO:0000256" key="1">
    <source>
        <dbReference type="SAM" id="MobiDB-lite"/>
    </source>
</evidence>
<dbReference type="EMBL" id="VTAW01000006">
    <property type="protein sequence ID" value="TYT62739.1"/>
    <property type="molecule type" value="Genomic_DNA"/>
</dbReference>
<dbReference type="Pfam" id="PF23957">
    <property type="entry name" value="DUF7286"/>
    <property type="match status" value="1"/>
</dbReference>
<evidence type="ECO:0000313" key="4">
    <source>
        <dbReference type="Proteomes" id="UP000324104"/>
    </source>
</evidence>
<dbReference type="Proteomes" id="UP000324104">
    <property type="component" value="Unassembled WGS sequence"/>
</dbReference>
<feature type="transmembrane region" description="Helical" evidence="2">
    <location>
        <begin position="21"/>
        <end position="42"/>
    </location>
</feature>
<feature type="compositionally biased region" description="Low complexity" evidence="1">
    <location>
        <begin position="443"/>
        <end position="456"/>
    </location>
</feature>
<evidence type="ECO:0000313" key="3">
    <source>
        <dbReference type="EMBL" id="TYT62739.1"/>
    </source>
</evidence>